<dbReference type="AlphaFoldDB" id="A0A834TVP2"/>
<accession>A0A834TVP2</accession>
<dbReference type="EMBL" id="JAAIUW010000006">
    <property type="protein sequence ID" value="KAF7825104.1"/>
    <property type="molecule type" value="Genomic_DNA"/>
</dbReference>
<comment type="caution">
    <text evidence="1">The sequence shown here is derived from an EMBL/GenBank/DDBJ whole genome shotgun (WGS) entry which is preliminary data.</text>
</comment>
<evidence type="ECO:0000313" key="1">
    <source>
        <dbReference type="EMBL" id="KAF7825104.1"/>
    </source>
</evidence>
<reference evidence="1" key="1">
    <citation type="submission" date="2020-09" db="EMBL/GenBank/DDBJ databases">
        <title>Genome-Enabled Discovery of Anthraquinone Biosynthesis in Senna tora.</title>
        <authorList>
            <person name="Kang S.-H."/>
            <person name="Pandey R.P."/>
            <person name="Lee C.-M."/>
            <person name="Sim J.-S."/>
            <person name="Jeong J.-T."/>
            <person name="Choi B.-S."/>
            <person name="Jung M."/>
            <person name="Ginzburg D."/>
            <person name="Zhao K."/>
            <person name="Won S.Y."/>
            <person name="Oh T.-J."/>
            <person name="Yu Y."/>
            <person name="Kim N.-H."/>
            <person name="Lee O.R."/>
            <person name="Lee T.-H."/>
            <person name="Bashyal P."/>
            <person name="Kim T.-S."/>
            <person name="Lee W.-H."/>
            <person name="Kawkins C."/>
            <person name="Kim C.-K."/>
            <person name="Kim J.S."/>
            <person name="Ahn B.O."/>
            <person name="Rhee S.Y."/>
            <person name="Sohng J.K."/>
        </authorList>
    </citation>
    <scope>NUCLEOTIDE SEQUENCE</scope>
    <source>
        <tissue evidence="1">Leaf</tissue>
    </source>
</reference>
<organism evidence="1 2">
    <name type="scientific">Senna tora</name>
    <dbReference type="NCBI Taxonomy" id="362788"/>
    <lineage>
        <taxon>Eukaryota</taxon>
        <taxon>Viridiplantae</taxon>
        <taxon>Streptophyta</taxon>
        <taxon>Embryophyta</taxon>
        <taxon>Tracheophyta</taxon>
        <taxon>Spermatophyta</taxon>
        <taxon>Magnoliopsida</taxon>
        <taxon>eudicotyledons</taxon>
        <taxon>Gunneridae</taxon>
        <taxon>Pentapetalae</taxon>
        <taxon>rosids</taxon>
        <taxon>fabids</taxon>
        <taxon>Fabales</taxon>
        <taxon>Fabaceae</taxon>
        <taxon>Caesalpinioideae</taxon>
        <taxon>Cassia clade</taxon>
        <taxon>Senna</taxon>
    </lineage>
</organism>
<sequence>MGVVAGWKRDGGLEGFVGEKG</sequence>
<keyword evidence="2" id="KW-1185">Reference proteome</keyword>
<name>A0A834TVP2_9FABA</name>
<dbReference type="Proteomes" id="UP000634136">
    <property type="component" value="Unassembled WGS sequence"/>
</dbReference>
<proteinExistence type="predicted"/>
<evidence type="ECO:0000313" key="2">
    <source>
        <dbReference type="Proteomes" id="UP000634136"/>
    </source>
</evidence>
<protein>
    <submittedName>
        <fullName evidence="1">Uncharacterized protein</fullName>
    </submittedName>
</protein>
<gene>
    <name evidence="1" type="ORF">G2W53_016268</name>
</gene>